<dbReference type="EMBL" id="BAAAGS010000019">
    <property type="protein sequence ID" value="GAA0530379.1"/>
    <property type="molecule type" value="Genomic_DNA"/>
</dbReference>
<evidence type="ECO:0000313" key="2">
    <source>
        <dbReference type="Proteomes" id="UP001500729"/>
    </source>
</evidence>
<accession>A0ABP3N1I8</accession>
<evidence type="ECO:0000313" key="1">
    <source>
        <dbReference type="EMBL" id="GAA0530379.1"/>
    </source>
</evidence>
<sequence>MYENASTPAKHPLESVYQAREALDQAASGLSTASLRRPDWPAYGSALLGVLSSLDYFTRSLVDLFDDTDRERLYRDALHDHPQEALDRAVEHLRHLHQVLNAAASDADSYWAEAQHIQDSTRREDESG</sequence>
<organism evidence="1 2">
    <name type="scientific">Saccharopolyspora erythraea</name>
    <name type="common">Streptomyces erythraeus</name>
    <dbReference type="NCBI Taxonomy" id="1836"/>
    <lineage>
        <taxon>Bacteria</taxon>
        <taxon>Bacillati</taxon>
        <taxon>Actinomycetota</taxon>
        <taxon>Actinomycetes</taxon>
        <taxon>Pseudonocardiales</taxon>
        <taxon>Pseudonocardiaceae</taxon>
        <taxon>Saccharopolyspora</taxon>
    </lineage>
</organism>
<dbReference type="RefSeq" id="WP_009949143.1">
    <property type="nucleotide sequence ID" value="NZ_BAAAGS010000019.1"/>
</dbReference>
<comment type="caution">
    <text evidence="1">The sequence shown here is derived from an EMBL/GenBank/DDBJ whole genome shotgun (WGS) entry which is preliminary data.</text>
</comment>
<dbReference type="Proteomes" id="UP001500729">
    <property type="component" value="Unassembled WGS sequence"/>
</dbReference>
<reference evidence="2" key="1">
    <citation type="journal article" date="2019" name="Int. J. Syst. Evol. Microbiol.">
        <title>The Global Catalogue of Microorganisms (GCM) 10K type strain sequencing project: providing services to taxonomists for standard genome sequencing and annotation.</title>
        <authorList>
            <consortium name="The Broad Institute Genomics Platform"/>
            <consortium name="The Broad Institute Genome Sequencing Center for Infectious Disease"/>
            <person name="Wu L."/>
            <person name="Ma J."/>
        </authorList>
    </citation>
    <scope>NUCLEOTIDE SEQUENCE [LARGE SCALE GENOMIC DNA]</scope>
    <source>
        <strain evidence="2">JCM 10303</strain>
    </source>
</reference>
<evidence type="ECO:0008006" key="3">
    <source>
        <dbReference type="Google" id="ProtNLM"/>
    </source>
</evidence>
<name>A0ABP3N1I8_SACER</name>
<protein>
    <recommendedName>
        <fullName evidence="3">Excreted virulence factor EspC (Type VII ESX diderm)</fullName>
    </recommendedName>
</protein>
<keyword evidence="2" id="KW-1185">Reference proteome</keyword>
<gene>
    <name evidence="1" type="ORF">GCM10009533_32000</name>
</gene>
<proteinExistence type="predicted"/>